<dbReference type="AlphaFoldDB" id="A0A8K1ZXJ9"/>
<proteinExistence type="predicted"/>
<name>A0A8K1ZXJ9_9CYAN</name>
<keyword evidence="1" id="KW-0472">Membrane</keyword>
<evidence type="ECO:0000313" key="2">
    <source>
        <dbReference type="EMBL" id="NCJ07155.1"/>
    </source>
</evidence>
<reference evidence="2" key="1">
    <citation type="submission" date="2019-12" db="EMBL/GenBank/DDBJ databases">
        <title>High-Quality draft genome sequences of three cyanobacteria isolated from the limestone walls of the Old Cathedral of Coimbra.</title>
        <authorList>
            <person name="Tiago I."/>
            <person name="Soares F."/>
            <person name="Portugal A."/>
        </authorList>
    </citation>
    <scope>NUCLEOTIDE SEQUENCE [LARGE SCALE GENOMIC DNA]</scope>
    <source>
        <strain evidence="2">C</strain>
    </source>
</reference>
<dbReference type="NCBIfam" id="NF033486">
    <property type="entry name" value="harvest_ssl1498"/>
    <property type="match status" value="1"/>
</dbReference>
<evidence type="ECO:0000256" key="1">
    <source>
        <dbReference type="SAM" id="Phobius"/>
    </source>
</evidence>
<dbReference type="Pfam" id="PF26394">
    <property type="entry name" value="Psb34"/>
    <property type="match status" value="1"/>
</dbReference>
<dbReference type="EMBL" id="WVIC01000022">
    <property type="protein sequence ID" value="NCJ07155.1"/>
    <property type="molecule type" value="Genomic_DNA"/>
</dbReference>
<keyword evidence="1" id="KW-1133">Transmembrane helix</keyword>
<accession>A0A8K1ZXJ9</accession>
<gene>
    <name evidence="2" type="ORF">GS597_11695</name>
</gene>
<dbReference type="Proteomes" id="UP000607397">
    <property type="component" value="Unassembled WGS sequence"/>
</dbReference>
<keyword evidence="3" id="KW-1185">Reference proteome</keyword>
<feature type="transmembrane region" description="Helical" evidence="1">
    <location>
        <begin position="92"/>
        <end position="113"/>
    </location>
</feature>
<dbReference type="InterPro" id="IPR048028">
    <property type="entry name" value="Psb34-like"/>
</dbReference>
<sequence length="114" mass="12141">MTYSPAISPDFVSIAQDLGIHRSSKAKSGFSDGSELVPAEAGLRMQREGASFLRRPALNGATVDQEGLTNNYAVEPNMYFASFPTPDEARRYVIQGAAAALFIVSLIVTSVAVS</sequence>
<protein>
    <submittedName>
        <fullName evidence="2">Ssl1498 family light-harvesting-like protein</fullName>
    </submittedName>
</protein>
<dbReference type="RefSeq" id="WP_161825634.1">
    <property type="nucleotide sequence ID" value="NZ_WVIC01000022.1"/>
</dbReference>
<comment type="caution">
    <text evidence="2">The sequence shown here is derived from an EMBL/GenBank/DDBJ whole genome shotgun (WGS) entry which is preliminary data.</text>
</comment>
<evidence type="ECO:0000313" key="3">
    <source>
        <dbReference type="Proteomes" id="UP000607397"/>
    </source>
</evidence>
<organism evidence="2 3">
    <name type="scientific">Petrachloros mirabilis ULC683</name>
    <dbReference type="NCBI Taxonomy" id="2781853"/>
    <lineage>
        <taxon>Bacteria</taxon>
        <taxon>Bacillati</taxon>
        <taxon>Cyanobacteriota</taxon>
        <taxon>Cyanophyceae</taxon>
        <taxon>Synechococcales</taxon>
        <taxon>Petrachlorosaceae</taxon>
        <taxon>Petrachloros</taxon>
        <taxon>Petrachloros mirabilis</taxon>
    </lineage>
</organism>
<keyword evidence="1" id="KW-0812">Transmembrane</keyword>